<comment type="caution">
    <text evidence="2">The sequence shown here is derived from an EMBL/GenBank/DDBJ whole genome shotgun (WGS) entry which is preliminary data.</text>
</comment>
<feature type="compositionally biased region" description="Basic and acidic residues" evidence="1">
    <location>
        <begin position="123"/>
        <end position="136"/>
    </location>
</feature>
<feature type="region of interest" description="Disordered" evidence="1">
    <location>
        <begin position="121"/>
        <end position="150"/>
    </location>
</feature>
<dbReference type="EMBL" id="JABDTM020013928">
    <property type="protein sequence ID" value="KAH0819701.1"/>
    <property type="molecule type" value="Genomic_DNA"/>
</dbReference>
<reference evidence="2" key="2">
    <citation type="submission" date="2021-08" db="EMBL/GenBank/DDBJ databases">
        <authorList>
            <person name="Eriksson T."/>
        </authorList>
    </citation>
    <scope>NUCLEOTIDE SEQUENCE</scope>
    <source>
        <strain evidence="2">Stoneville</strain>
        <tissue evidence="2">Whole head</tissue>
    </source>
</reference>
<dbReference type="PANTHER" id="PTHR14690:SF9">
    <property type="entry name" value="GH08353P"/>
    <property type="match status" value="1"/>
</dbReference>
<accession>A0A8J6HTL0</accession>
<evidence type="ECO:0000313" key="3">
    <source>
        <dbReference type="Proteomes" id="UP000719412"/>
    </source>
</evidence>
<evidence type="ECO:0000313" key="2">
    <source>
        <dbReference type="EMBL" id="KAH0819701.1"/>
    </source>
</evidence>
<sequence>MKKTFERVSLIILMPRPDYGSIYLYWRELLMPYHGVDRNIDLSCLAKLTVHFPLPVLKQVAEKIMTPRRIIQLSYNPLRQAELYEELINVDPITDKEYKKFLKFYKKTPLAKERARLNKYNQKRRDQEAKAAEKQKMRNSVCKQPPGHNNNSEFAPSLSLVVGFVSTWRDSIALYISGGGGGGGLADGLEQIISDVQGLLRLKILPTVISI</sequence>
<name>A0A8J6HTL0_TENMO</name>
<dbReference type="AlphaFoldDB" id="A0A8J6HTL0"/>
<evidence type="ECO:0000256" key="1">
    <source>
        <dbReference type="SAM" id="MobiDB-lite"/>
    </source>
</evidence>
<organism evidence="2 3">
    <name type="scientific">Tenebrio molitor</name>
    <name type="common">Yellow mealworm beetle</name>
    <dbReference type="NCBI Taxonomy" id="7067"/>
    <lineage>
        <taxon>Eukaryota</taxon>
        <taxon>Metazoa</taxon>
        <taxon>Ecdysozoa</taxon>
        <taxon>Arthropoda</taxon>
        <taxon>Hexapoda</taxon>
        <taxon>Insecta</taxon>
        <taxon>Pterygota</taxon>
        <taxon>Neoptera</taxon>
        <taxon>Endopterygota</taxon>
        <taxon>Coleoptera</taxon>
        <taxon>Polyphaga</taxon>
        <taxon>Cucujiformia</taxon>
        <taxon>Tenebrionidae</taxon>
        <taxon>Tenebrio</taxon>
    </lineage>
</organism>
<dbReference type="Proteomes" id="UP000719412">
    <property type="component" value="Unassembled WGS sequence"/>
</dbReference>
<proteinExistence type="predicted"/>
<dbReference type="InterPro" id="IPR052267">
    <property type="entry name" value="N-DRC_Component"/>
</dbReference>
<protein>
    <submittedName>
        <fullName evidence="2">Uncharacterized protein</fullName>
    </submittedName>
</protein>
<keyword evidence="3" id="KW-1185">Reference proteome</keyword>
<reference evidence="2" key="1">
    <citation type="journal article" date="2020" name="J Insects Food Feed">
        <title>The yellow mealworm (Tenebrio molitor) genome: a resource for the emerging insects as food and feed industry.</title>
        <authorList>
            <person name="Eriksson T."/>
            <person name="Andere A."/>
            <person name="Kelstrup H."/>
            <person name="Emery V."/>
            <person name="Picard C."/>
        </authorList>
    </citation>
    <scope>NUCLEOTIDE SEQUENCE</scope>
    <source>
        <strain evidence="2">Stoneville</strain>
        <tissue evidence="2">Whole head</tissue>
    </source>
</reference>
<gene>
    <name evidence="2" type="ORF">GEV33_003090</name>
</gene>
<dbReference type="PANTHER" id="PTHR14690">
    <property type="entry name" value="IQ MOTIF CONTAINING WITH AAA DOMAIN 1"/>
    <property type="match status" value="1"/>
</dbReference>